<dbReference type="AlphaFoldDB" id="A0A3Q7EJJ9"/>
<dbReference type="InParanoid" id="A0A3Q7EJJ9"/>
<dbReference type="Gramene" id="Solyc01g088327.1.1">
    <property type="protein sequence ID" value="Solyc01g088327.1.1"/>
    <property type="gene ID" value="Solyc01g088327.1"/>
</dbReference>
<protein>
    <submittedName>
        <fullName evidence="1">Uncharacterized protein</fullName>
    </submittedName>
</protein>
<reference evidence="1" key="1">
    <citation type="journal article" date="2012" name="Nature">
        <title>The tomato genome sequence provides insights into fleshy fruit evolution.</title>
        <authorList>
            <consortium name="Tomato Genome Consortium"/>
        </authorList>
    </citation>
    <scope>NUCLEOTIDE SEQUENCE [LARGE SCALE GENOMIC DNA]</scope>
    <source>
        <strain evidence="1">cv. Heinz 1706</strain>
    </source>
</reference>
<organism evidence="1">
    <name type="scientific">Solanum lycopersicum</name>
    <name type="common">Tomato</name>
    <name type="synonym">Lycopersicon esculentum</name>
    <dbReference type="NCBI Taxonomy" id="4081"/>
    <lineage>
        <taxon>Eukaryota</taxon>
        <taxon>Viridiplantae</taxon>
        <taxon>Streptophyta</taxon>
        <taxon>Embryophyta</taxon>
        <taxon>Tracheophyta</taxon>
        <taxon>Spermatophyta</taxon>
        <taxon>Magnoliopsida</taxon>
        <taxon>eudicotyledons</taxon>
        <taxon>Gunneridae</taxon>
        <taxon>Pentapetalae</taxon>
        <taxon>asterids</taxon>
        <taxon>lamiids</taxon>
        <taxon>Solanales</taxon>
        <taxon>Solanaceae</taxon>
        <taxon>Solanoideae</taxon>
        <taxon>Solaneae</taxon>
        <taxon>Solanum</taxon>
        <taxon>Solanum subgen. Lycopersicon</taxon>
    </lineage>
</organism>
<reference evidence="1" key="2">
    <citation type="submission" date="2019-01" db="UniProtKB">
        <authorList>
            <consortium name="EnsemblPlants"/>
        </authorList>
    </citation>
    <scope>IDENTIFICATION</scope>
    <source>
        <strain evidence="1">cv. Heinz 1706</strain>
    </source>
</reference>
<evidence type="ECO:0000313" key="2">
    <source>
        <dbReference type="Proteomes" id="UP000004994"/>
    </source>
</evidence>
<dbReference type="Proteomes" id="UP000004994">
    <property type="component" value="Chromosome 1"/>
</dbReference>
<sequence>MGFASKKIAEVKLNQEDGKAPGAVSLCDVDLDQVSVDFFLNWCNKSSNDECFLATNHELSGLPPGRLPVHISTSSILQTLSTSGSIDTEPFEELYSLSKSQYLSSTQQQELTVDNIEDFDDGDDLDELDSRRYSRRVLNDAADLVLGLP</sequence>
<accession>A0A3Q7EJJ9</accession>
<dbReference type="STRING" id="4081.A0A3Q7EJJ9"/>
<keyword evidence="2" id="KW-1185">Reference proteome</keyword>
<evidence type="ECO:0000313" key="1">
    <source>
        <dbReference type="EnsemblPlants" id="Solyc01g088327.1.1"/>
    </source>
</evidence>
<name>A0A3Q7EJJ9_SOLLC</name>
<dbReference type="EnsemblPlants" id="Solyc01g088327.1.1">
    <property type="protein sequence ID" value="Solyc01g088327.1.1"/>
    <property type="gene ID" value="Solyc01g088327.1"/>
</dbReference>
<proteinExistence type="predicted"/>